<dbReference type="InterPro" id="IPR036770">
    <property type="entry name" value="Ankyrin_rpt-contain_sf"/>
</dbReference>
<sequence>MLQAALYLWPMMPDMDFIIASGDGWTDVDPVLSWNMRQDQVGFTLPSWGVWDNAMGHTQRAIYHMCLDASAIGADKRTIEHFRSLGLHGSSISLEDFNKYCVILDADGTPRAPASAAAAPTTSVDVYDAHGVSSSYNPGPMAAGTTHHLPGPLTPPAPSLTAPAPEPAQPPAAAGLCQIQTQIQTQIHQLDHDPSRVWIPELIDRIAAFLPNPNQVPLCLRRVNRAAAAHLRRRRDLTVRLSLPAPHAEFVWRFGGGSGACLCGVKARSGDGGRCQRSGSGRGCSDDGGAGGCGGGSGGCGGGGLPPPHTTSWQIRQLMPLTARSGAVENLPVAAAALRAAFTPPPQQPAAAAATVDAPPTGDSSSSSSSCCCGDMYGPAESPGASVGPGGALPGAAATGGSASTPSAGELVVAEAGTAAIAEAAGSGQAAAAAWLVRAGGFAATKAALERAARAGDEGMCRWLLGPEGGCPWTFAAPAAALRAGHARLGEWLMRRRPSGAGTGSSPGSGVPSCASLTSLSLLPAAAAAPGAAAGGCGDLEGGGGAAGRHVNGGDDGPAPQRPGQALGGRRTWLDCLLTAAARGCSAAELAALHEHWLDSRGATIEGPGRNLVLAAAAGSPTADWADKVAWLADAGYWSGTTAAAEAAAAPDGRARLAWLEGRGHVVGEDALEAAARAGQLDVLTHLLTERRLRLSPAGGAAALHGAVGAGQLAAVQLLVAVGGCRPDGPQLLRAAAGGDVRLLTWLLDHVAGRLVSTATTTTAAAAAAATEPAIAADELLLAAAGSEATAGSAAVLQALWDWSWSDAGGGGAAVGGGDGGDGGGSGERGAGGGAEGANGGGGGGGGAGGSGDVAPSASAPAITAPAAVASAQLAYAMAVENASAGGGGASVGSSATTTATGISSSATATGGCGSGVVDGVGGGREALRRAWRCPGLFAAAVAVGSEEKAAWLAARGCAMPADGNPYVHAALAGDLPMLRRLQQLGCGFGLPGVALAGSSTAHAAGATGGSARSSSSSPCACGSPDQNSVLDSADRCSSGARDNGDGDAVRTPMGLKSDAFAVGGGRPLGGDADSSNSTSGSGSGSSGRCAFMRALYCHEGLPTLPGPRRGADEAPLRWLAAAQQQAAAAAAAAAAGDGCSSGGGGGGIGGLDWEAALAAARTWRRGDGWLHAWLESEVAAVSQCRRRERA</sequence>
<dbReference type="GO" id="GO:0016020">
    <property type="term" value="C:membrane"/>
    <property type="evidence" value="ECO:0007669"/>
    <property type="project" value="TreeGrafter"/>
</dbReference>
<feature type="compositionally biased region" description="Low complexity" evidence="1">
    <location>
        <begin position="892"/>
        <end position="907"/>
    </location>
</feature>
<dbReference type="GO" id="GO:0030149">
    <property type="term" value="P:sphingolipid catabolic process"/>
    <property type="evidence" value="ECO:0007669"/>
    <property type="project" value="TreeGrafter"/>
</dbReference>
<dbReference type="GO" id="GO:0046513">
    <property type="term" value="P:ceramide biosynthetic process"/>
    <property type="evidence" value="ECO:0007669"/>
    <property type="project" value="TreeGrafter"/>
</dbReference>
<evidence type="ECO:0000256" key="1">
    <source>
        <dbReference type="SAM" id="MobiDB-lite"/>
    </source>
</evidence>
<accession>A0A835TPI8</accession>
<dbReference type="GO" id="GO:0005783">
    <property type="term" value="C:endoplasmic reticulum"/>
    <property type="evidence" value="ECO:0007669"/>
    <property type="project" value="TreeGrafter"/>
</dbReference>
<reference evidence="2" key="1">
    <citation type="journal article" date="2020" name="bioRxiv">
        <title>Comparative genomics of Chlamydomonas.</title>
        <authorList>
            <person name="Craig R.J."/>
            <person name="Hasan A.R."/>
            <person name="Ness R.W."/>
            <person name="Keightley P.D."/>
        </authorList>
    </citation>
    <scope>NUCLEOTIDE SEQUENCE</scope>
    <source>
        <strain evidence="2">SAG 7.73</strain>
    </source>
</reference>
<feature type="compositionally biased region" description="Pro residues" evidence="1">
    <location>
        <begin position="152"/>
        <end position="170"/>
    </location>
</feature>
<dbReference type="OrthoDB" id="10614232at2759"/>
<feature type="region of interest" description="Disordered" evidence="1">
    <location>
        <begin position="1005"/>
        <end position="1085"/>
    </location>
</feature>
<dbReference type="SUPFAM" id="SSF48403">
    <property type="entry name" value="Ankyrin repeat"/>
    <property type="match status" value="1"/>
</dbReference>
<feature type="region of interest" description="Disordered" evidence="1">
    <location>
        <begin position="888"/>
        <end position="907"/>
    </location>
</feature>
<feature type="region of interest" description="Disordered" evidence="1">
    <location>
        <begin position="811"/>
        <end position="859"/>
    </location>
</feature>
<feature type="region of interest" description="Disordered" evidence="1">
    <location>
        <begin position="138"/>
        <end position="172"/>
    </location>
</feature>
<dbReference type="AlphaFoldDB" id="A0A835TPI8"/>
<evidence type="ECO:0000313" key="2">
    <source>
        <dbReference type="EMBL" id="KAG2441665.1"/>
    </source>
</evidence>
<dbReference type="EMBL" id="JAEHOC010000005">
    <property type="protein sequence ID" value="KAG2441665.1"/>
    <property type="molecule type" value="Genomic_DNA"/>
</dbReference>
<keyword evidence="3" id="KW-1185">Reference proteome</keyword>
<dbReference type="Proteomes" id="UP000650467">
    <property type="component" value="Unassembled WGS sequence"/>
</dbReference>
<dbReference type="GO" id="GO:0071944">
    <property type="term" value="C:cell periphery"/>
    <property type="evidence" value="ECO:0007669"/>
    <property type="project" value="TreeGrafter"/>
</dbReference>
<feature type="compositionally biased region" description="Low complexity" evidence="1">
    <location>
        <begin position="1005"/>
        <end position="1025"/>
    </location>
</feature>
<organism evidence="2 3">
    <name type="scientific">Chlamydomonas incerta</name>
    <dbReference type="NCBI Taxonomy" id="51695"/>
    <lineage>
        <taxon>Eukaryota</taxon>
        <taxon>Viridiplantae</taxon>
        <taxon>Chlorophyta</taxon>
        <taxon>core chlorophytes</taxon>
        <taxon>Chlorophyceae</taxon>
        <taxon>CS clade</taxon>
        <taxon>Chlamydomonadales</taxon>
        <taxon>Chlamydomonadaceae</taxon>
        <taxon>Chlamydomonas</taxon>
    </lineage>
</organism>
<dbReference type="PANTHER" id="PTHR12393">
    <property type="entry name" value="SPHINGOMYELIN PHOSPHODIESTERASE RELATED"/>
    <property type="match status" value="1"/>
</dbReference>
<proteinExistence type="predicted"/>
<feature type="compositionally biased region" description="Gly residues" evidence="1">
    <location>
        <begin position="811"/>
        <end position="852"/>
    </location>
</feature>
<evidence type="ECO:0000313" key="3">
    <source>
        <dbReference type="Proteomes" id="UP000650467"/>
    </source>
</evidence>
<dbReference type="GO" id="GO:0004620">
    <property type="term" value="F:phospholipase activity"/>
    <property type="evidence" value="ECO:0007669"/>
    <property type="project" value="TreeGrafter"/>
</dbReference>
<gene>
    <name evidence="2" type="ORF">HXX76_003283</name>
</gene>
<dbReference type="PANTHER" id="PTHR12393:SF6">
    <property type="entry name" value="SPHINGOMYELIN PHOSPHODIESTERASE 2"/>
    <property type="match status" value="1"/>
</dbReference>
<name>A0A835TPI8_CHLIN</name>
<comment type="caution">
    <text evidence="2">The sequence shown here is derived from an EMBL/GenBank/DDBJ whole genome shotgun (WGS) entry which is preliminary data.</text>
</comment>
<feature type="compositionally biased region" description="Low complexity" evidence="1">
    <location>
        <begin position="1070"/>
        <end position="1081"/>
    </location>
</feature>
<protein>
    <submittedName>
        <fullName evidence="2">Uncharacterized protein</fullName>
    </submittedName>
</protein>